<name>A0AAU7EIE9_9FLAO</name>
<organism evidence="1 2">
    <name type="scientific">Mariniflexile litorale</name>
    <dbReference type="NCBI Taxonomy" id="3045158"/>
    <lineage>
        <taxon>Bacteria</taxon>
        <taxon>Pseudomonadati</taxon>
        <taxon>Bacteroidota</taxon>
        <taxon>Flavobacteriia</taxon>
        <taxon>Flavobacteriales</taxon>
        <taxon>Flavobacteriaceae</taxon>
        <taxon>Mariniflexile</taxon>
    </lineage>
</organism>
<dbReference type="Proteomes" id="UP001224325">
    <property type="component" value="Chromosome"/>
</dbReference>
<accession>A0AAU7EIE9</accession>
<proteinExistence type="predicted"/>
<gene>
    <name evidence="1" type="ORF">QLS71_002500</name>
</gene>
<keyword evidence="2" id="KW-1185">Reference proteome</keyword>
<evidence type="ECO:0000313" key="1">
    <source>
        <dbReference type="EMBL" id="XBL14898.1"/>
    </source>
</evidence>
<sequence>MTNHELTFSKIKTLLETHFPERISEFEDGTHLTLNSESEEESPIWIELDEGGMLTVGIGIAHRHFYPKIDDLKEGFNEFLHFLTCRKKRFL</sequence>
<dbReference type="KEGG" id="mlil:QLS71_002500"/>
<dbReference type="EMBL" id="CP155618">
    <property type="protein sequence ID" value="XBL14898.1"/>
    <property type="molecule type" value="Genomic_DNA"/>
</dbReference>
<dbReference type="AlphaFoldDB" id="A0AAU7EIE9"/>
<dbReference type="RefSeq" id="WP_348636589.1">
    <property type="nucleotide sequence ID" value="NZ_CP155618.1"/>
</dbReference>
<evidence type="ECO:0000313" key="2">
    <source>
        <dbReference type="Proteomes" id="UP001224325"/>
    </source>
</evidence>
<reference evidence="1" key="1">
    <citation type="submission" date="2024-04" db="EMBL/GenBank/DDBJ databases">
        <title>Mariniflexile litorale, isolated from the shallow sediments of the Sea of Japan.</title>
        <authorList>
            <person name="Romanenko L."/>
            <person name="Isaeva M."/>
        </authorList>
    </citation>
    <scope>NUCLEOTIDE SEQUENCE [LARGE SCALE GENOMIC DNA]</scope>
    <source>
        <strain evidence="1">KMM 9835</strain>
    </source>
</reference>
<protein>
    <submittedName>
        <fullName evidence="1">Uncharacterized protein</fullName>
    </submittedName>
</protein>